<comment type="subcellular location">
    <subcellularLocation>
        <location evidence="5">Cytoplasm</location>
    </subcellularLocation>
</comment>
<feature type="binding site" evidence="5">
    <location>
        <position position="41"/>
    </location>
    <ligand>
        <name>substrate</name>
    </ligand>
</feature>
<dbReference type="NCBIfam" id="TIGR02625">
    <property type="entry name" value="YiiL_rotase"/>
    <property type="match status" value="1"/>
</dbReference>
<dbReference type="PANTHER" id="PTHR34389">
    <property type="entry name" value="L-RHAMNOSE MUTAROTASE"/>
    <property type="match status" value="1"/>
</dbReference>
<evidence type="ECO:0000313" key="7">
    <source>
        <dbReference type="EMBL" id="OSQ35965.1"/>
    </source>
</evidence>
<dbReference type="GO" id="GO:0005737">
    <property type="term" value="C:cytoplasm"/>
    <property type="evidence" value="ECO:0007669"/>
    <property type="project" value="UniProtKB-SubCell"/>
</dbReference>
<feature type="active site" description="Proton donor" evidence="5">
    <location>
        <position position="22"/>
    </location>
</feature>
<evidence type="ECO:0000256" key="4">
    <source>
        <dbReference type="ARBA" id="ARBA00023308"/>
    </source>
</evidence>
<dbReference type="InterPro" id="IPR013448">
    <property type="entry name" value="L-rhamnose_mutarotase"/>
</dbReference>
<comment type="similarity">
    <text evidence="5">Belongs to the rhamnose mutarotase family.</text>
</comment>
<name>A0A1Y2KVP4_9PROT</name>
<dbReference type="PANTHER" id="PTHR34389:SF2">
    <property type="entry name" value="L-RHAMNOSE MUTAROTASE"/>
    <property type="match status" value="1"/>
</dbReference>
<evidence type="ECO:0000256" key="2">
    <source>
        <dbReference type="ARBA" id="ARBA00023235"/>
    </source>
</evidence>
<comment type="function">
    <text evidence="5">Involved in the anomeric conversion of L-rhamnose.</text>
</comment>
<feature type="binding site" evidence="5">
    <location>
        <begin position="76"/>
        <end position="77"/>
    </location>
    <ligand>
        <name>substrate</name>
    </ligand>
</feature>
<sequence>MEQIAFKMQLNPGQATEYKRRHDDIWPELVTVLKDAGICDYSIFIDEETYVLFAVLRRKADHGMDTLPDTAIMQKWWAYMGDIMATNVDDSPVSRPLLPVFHMP</sequence>
<dbReference type="Proteomes" id="UP000193391">
    <property type="component" value="Unassembled WGS sequence"/>
</dbReference>
<dbReference type="HAMAP" id="MF_01663">
    <property type="entry name" value="L_rham_rotase"/>
    <property type="match status" value="1"/>
</dbReference>
<dbReference type="GO" id="GO:0019301">
    <property type="term" value="P:rhamnose catabolic process"/>
    <property type="evidence" value="ECO:0007669"/>
    <property type="project" value="UniProtKB-UniRule"/>
</dbReference>
<comment type="subunit">
    <text evidence="5">Homodimer.</text>
</comment>
<protein>
    <recommendedName>
        <fullName evidence="5 6">L-rhamnose mutarotase</fullName>
        <ecNumber evidence="5 6">5.1.3.32</ecNumber>
    </recommendedName>
    <alternativeName>
        <fullName evidence="5">Rhamnose 1-epimerase</fullName>
    </alternativeName>
    <alternativeName>
        <fullName evidence="5">Type-3 mutarotase</fullName>
    </alternativeName>
</protein>
<reference evidence="7 8" key="1">
    <citation type="submission" date="2014-03" db="EMBL/GenBank/DDBJ databases">
        <title>The draft genome sequence of Thalassospira mesophila JCM 18969.</title>
        <authorList>
            <person name="Lai Q."/>
            <person name="Shao Z."/>
        </authorList>
    </citation>
    <scope>NUCLEOTIDE SEQUENCE [LARGE SCALE GENOMIC DNA]</scope>
    <source>
        <strain evidence="7 8">JCM 18969</strain>
    </source>
</reference>
<evidence type="ECO:0000256" key="1">
    <source>
        <dbReference type="ARBA" id="ARBA00022490"/>
    </source>
</evidence>
<keyword evidence="3 5" id="KW-0119">Carbohydrate metabolism</keyword>
<dbReference type="UniPathway" id="UPA00125"/>
<keyword evidence="2 5" id="KW-0413">Isomerase</keyword>
<evidence type="ECO:0000256" key="6">
    <source>
        <dbReference type="NCBIfam" id="TIGR02625"/>
    </source>
</evidence>
<dbReference type="Pfam" id="PF05336">
    <property type="entry name" value="rhaM"/>
    <property type="match status" value="1"/>
</dbReference>
<dbReference type="InterPro" id="IPR008000">
    <property type="entry name" value="Rham/fucose_mutarotase"/>
</dbReference>
<dbReference type="EC" id="5.1.3.32" evidence="5 6"/>
<keyword evidence="8" id="KW-1185">Reference proteome</keyword>
<proteinExistence type="inferred from homology"/>
<dbReference type="Gene3D" id="3.30.70.100">
    <property type="match status" value="1"/>
</dbReference>
<keyword evidence="1 5" id="KW-0963">Cytoplasm</keyword>
<dbReference type="STRING" id="1293891.TMES_19230"/>
<dbReference type="AlphaFoldDB" id="A0A1Y2KVP4"/>
<dbReference type="EMBL" id="JFKA01000013">
    <property type="protein sequence ID" value="OSQ35965.1"/>
    <property type="molecule type" value="Genomic_DNA"/>
</dbReference>
<comment type="catalytic activity">
    <reaction evidence="5">
        <text>alpha-L-rhamnose = beta-L-rhamnose</text>
        <dbReference type="Rhea" id="RHEA:25584"/>
        <dbReference type="ChEBI" id="CHEBI:27586"/>
        <dbReference type="ChEBI" id="CHEBI:27907"/>
        <dbReference type="EC" id="5.1.3.32"/>
    </reaction>
</comment>
<dbReference type="OrthoDB" id="9799608at2"/>
<evidence type="ECO:0000256" key="3">
    <source>
        <dbReference type="ARBA" id="ARBA00023277"/>
    </source>
</evidence>
<accession>A0A1Y2KVP4</accession>
<dbReference type="SUPFAM" id="SSF54909">
    <property type="entry name" value="Dimeric alpha+beta barrel"/>
    <property type="match status" value="1"/>
</dbReference>
<feature type="binding site" evidence="5">
    <location>
        <position position="18"/>
    </location>
    <ligand>
        <name>substrate</name>
    </ligand>
</feature>
<evidence type="ECO:0000313" key="8">
    <source>
        <dbReference type="Proteomes" id="UP000193391"/>
    </source>
</evidence>
<dbReference type="GO" id="GO:0062192">
    <property type="term" value="F:L-rhamnose mutarotase activity"/>
    <property type="evidence" value="ECO:0007669"/>
    <property type="project" value="UniProtKB-UniRule"/>
</dbReference>
<gene>
    <name evidence="5" type="primary">rhaM</name>
    <name evidence="7" type="ORF">TMES_19230</name>
</gene>
<comment type="pathway">
    <text evidence="5">Carbohydrate metabolism; L-rhamnose metabolism.</text>
</comment>
<organism evidence="7 8">
    <name type="scientific">Thalassospira mesophila</name>
    <dbReference type="NCBI Taxonomy" id="1293891"/>
    <lineage>
        <taxon>Bacteria</taxon>
        <taxon>Pseudomonadati</taxon>
        <taxon>Pseudomonadota</taxon>
        <taxon>Alphaproteobacteria</taxon>
        <taxon>Rhodospirillales</taxon>
        <taxon>Thalassospiraceae</taxon>
        <taxon>Thalassospira</taxon>
    </lineage>
</organism>
<dbReference type="InterPro" id="IPR011008">
    <property type="entry name" value="Dimeric_a/b-barrel"/>
</dbReference>
<comment type="caution">
    <text evidence="7">The sequence shown here is derived from an EMBL/GenBank/DDBJ whole genome shotgun (WGS) entry which is preliminary data.</text>
</comment>
<evidence type="ECO:0000256" key="5">
    <source>
        <dbReference type="HAMAP-Rule" id="MF_01663"/>
    </source>
</evidence>
<dbReference type="RefSeq" id="WP_085585611.1">
    <property type="nucleotide sequence ID" value="NZ_JFKA01000013.1"/>
</dbReference>
<keyword evidence="4 5" id="KW-0684">Rhamnose metabolism</keyword>